<feature type="domain" description="J" evidence="1">
    <location>
        <begin position="9"/>
        <end position="34"/>
    </location>
</feature>
<evidence type="ECO:0000259" key="1">
    <source>
        <dbReference type="Pfam" id="PF00226"/>
    </source>
</evidence>
<evidence type="ECO:0000313" key="2">
    <source>
        <dbReference type="EMBL" id="KAK2649560.1"/>
    </source>
</evidence>
<dbReference type="PROSITE" id="PS00636">
    <property type="entry name" value="DNAJ_1"/>
    <property type="match status" value="1"/>
</dbReference>
<comment type="caution">
    <text evidence="2">The sequence shown here is derived from an EMBL/GenBank/DDBJ whole genome shotgun (WGS) entry which is preliminary data.</text>
</comment>
<dbReference type="AlphaFoldDB" id="A0AAD9X145"/>
<proteinExistence type="predicted"/>
<keyword evidence="3" id="KW-1185">Reference proteome</keyword>
<dbReference type="Pfam" id="PF00226">
    <property type="entry name" value="DnaJ"/>
    <property type="match status" value="1"/>
</dbReference>
<accession>A0AAD9X145</accession>
<gene>
    <name evidence="2" type="ORF">Ddye_017049</name>
</gene>
<dbReference type="SUPFAM" id="SSF46565">
    <property type="entry name" value="Chaperone J-domain"/>
    <property type="match status" value="1"/>
</dbReference>
<protein>
    <recommendedName>
        <fullName evidence="1">J domain-containing protein</fullName>
    </recommendedName>
</protein>
<dbReference type="PANTHER" id="PTHR44743">
    <property type="entry name" value="PUTATIVE, EXPRESSED-RELATED"/>
    <property type="match status" value="1"/>
</dbReference>
<reference evidence="2" key="1">
    <citation type="journal article" date="2023" name="Plant J.">
        <title>Genome sequences and population genomics provide insights into the demographic history, inbreeding, and mutation load of two 'living fossil' tree species of Dipteronia.</title>
        <authorList>
            <person name="Feng Y."/>
            <person name="Comes H.P."/>
            <person name="Chen J."/>
            <person name="Zhu S."/>
            <person name="Lu R."/>
            <person name="Zhang X."/>
            <person name="Li P."/>
            <person name="Qiu J."/>
            <person name="Olsen K.M."/>
            <person name="Qiu Y."/>
        </authorList>
    </citation>
    <scope>NUCLEOTIDE SEQUENCE</scope>
    <source>
        <strain evidence="2">KIB01</strain>
    </source>
</reference>
<dbReference type="Proteomes" id="UP001280121">
    <property type="component" value="Unassembled WGS sequence"/>
</dbReference>
<dbReference type="Gene3D" id="1.10.287.110">
    <property type="entry name" value="DnaJ domain"/>
    <property type="match status" value="1"/>
</dbReference>
<name>A0AAD9X145_9ROSI</name>
<sequence>MKDPVVAGEAKRRFQQIQEAYSVLSDKEKKTIYDAGMLGLLGEDDNDDEGFCDFMQEMALMMASVNSPQEGYSLEYLQGLLMDMIADNQSIDFGFNWDASKKH</sequence>
<evidence type="ECO:0000313" key="3">
    <source>
        <dbReference type="Proteomes" id="UP001280121"/>
    </source>
</evidence>
<organism evidence="2 3">
    <name type="scientific">Dipteronia dyeriana</name>
    <dbReference type="NCBI Taxonomy" id="168575"/>
    <lineage>
        <taxon>Eukaryota</taxon>
        <taxon>Viridiplantae</taxon>
        <taxon>Streptophyta</taxon>
        <taxon>Embryophyta</taxon>
        <taxon>Tracheophyta</taxon>
        <taxon>Spermatophyta</taxon>
        <taxon>Magnoliopsida</taxon>
        <taxon>eudicotyledons</taxon>
        <taxon>Gunneridae</taxon>
        <taxon>Pentapetalae</taxon>
        <taxon>rosids</taxon>
        <taxon>malvids</taxon>
        <taxon>Sapindales</taxon>
        <taxon>Sapindaceae</taxon>
        <taxon>Hippocastanoideae</taxon>
        <taxon>Acereae</taxon>
        <taxon>Dipteronia</taxon>
    </lineage>
</organism>
<dbReference type="PANTHER" id="PTHR44743:SF12">
    <property type="entry name" value="J DOMAIN-CONTAINING PROTEIN"/>
    <property type="match status" value="1"/>
</dbReference>
<dbReference type="InterPro" id="IPR036869">
    <property type="entry name" value="J_dom_sf"/>
</dbReference>
<dbReference type="EMBL" id="JANJYI010000005">
    <property type="protein sequence ID" value="KAK2649560.1"/>
    <property type="molecule type" value="Genomic_DNA"/>
</dbReference>
<dbReference type="InterPro" id="IPR001623">
    <property type="entry name" value="DnaJ_domain"/>
</dbReference>
<dbReference type="InterPro" id="IPR018253">
    <property type="entry name" value="DnaJ_domain_CS"/>
</dbReference>